<accession>A0A6P0CHS1</accession>
<comment type="caution">
    <text evidence="1">The sequence shown here is derived from an EMBL/GenBank/DDBJ whole genome shotgun (WGS) entry which is preliminary data.</text>
</comment>
<protein>
    <submittedName>
        <fullName evidence="1">Uncharacterized protein</fullName>
    </submittedName>
</protein>
<dbReference type="Proteomes" id="UP000468591">
    <property type="component" value="Unassembled WGS sequence"/>
</dbReference>
<proteinExistence type="predicted"/>
<dbReference type="AlphaFoldDB" id="A0A6P0CHS1"/>
<gene>
    <name evidence="1" type="ORF">GV827_16705</name>
</gene>
<dbReference type="PROSITE" id="PS51257">
    <property type="entry name" value="PROKAR_LIPOPROTEIN"/>
    <property type="match status" value="1"/>
</dbReference>
<evidence type="ECO:0000313" key="2">
    <source>
        <dbReference type="Proteomes" id="UP000468591"/>
    </source>
</evidence>
<sequence>MMRLITTIVFAAVLAGCTVQTNATRTGPSGIEIRLVDGQNCYLNRCFYYNRARNRVQIQGRIWVRAGSVGPYVSPATFQTMYLKALRAPERGSGRSSRR</sequence>
<reference evidence="1 2" key="1">
    <citation type="submission" date="2020-01" db="EMBL/GenBank/DDBJ databases">
        <title>Sulfitobacter sediminilitoris sp. nov., isolated from a tidal flat.</title>
        <authorList>
            <person name="Park S."/>
            <person name="Yoon J.-H."/>
        </authorList>
    </citation>
    <scope>NUCLEOTIDE SEQUENCE [LARGE SCALE GENOMIC DNA]</scope>
    <source>
        <strain evidence="1 2">JBTF-M27</strain>
    </source>
</reference>
<keyword evidence="2" id="KW-1185">Reference proteome</keyword>
<evidence type="ECO:0000313" key="1">
    <source>
        <dbReference type="EMBL" id="NEK24033.1"/>
    </source>
</evidence>
<dbReference type="EMBL" id="JAABNT010000011">
    <property type="protein sequence ID" value="NEK24033.1"/>
    <property type="molecule type" value="Genomic_DNA"/>
</dbReference>
<name>A0A6P0CHS1_9RHOB</name>
<dbReference type="RefSeq" id="WP_164354956.1">
    <property type="nucleotide sequence ID" value="NZ_JAABNT010000011.1"/>
</dbReference>
<organism evidence="1 2">
    <name type="scientific">Sulfitobacter sediminilitoris</name>
    <dbReference type="NCBI Taxonomy" id="2698830"/>
    <lineage>
        <taxon>Bacteria</taxon>
        <taxon>Pseudomonadati</taxon>
        <taxon>Pseudomonadota</taxon>
        <taxon>Alphaproteobacteria</taxon>
        <taxon>Rhodobacterales</taxon>
        <taxon>Roseobacteraceae</taxon>
        <taxon>Sulfitobacter</taxon>
    </lineage>
</organism>